<reference evidence="1" key="1">
    <citation type="submission" date="2023-07" db="EMBL/GenBank/DDBJ databases">
        <authorList>
            <consortium name="AG Swart"/>
            <person name="Singh M."/>
            <person name="Singh A."/>
            <person name="Seah K."/>
            <person name="Emmerich C."/>
        </authorList>
    </citation>
    <scope>NUCLEOTIDE SEQUENCE</scope>
    <source>
        <strain evidence="1">DP1</strain>
    </source>
</reference>
<keyword evidence="2" id="KW-1185">Reference proteome</keyword>
<gene>
    <name evidence="1" type="ORF">ECRASSUSDP1_LOCUS16644</name>
</gene>
<accession>A0AAD1XMA4</accession>
<dbReference type="EMBL" id="CAMPGE010016746">
    <property type="protein sequence ID" value="CAI2375282.1"/>
    <property type="molecule type" value="Genomic_DNA"/>
</dbReference>
<name>A0AAD1XMA4_EUPCR</name>
<organism evidence="1 2">
    <name type="scientific">Euplotes crassus</name>
    <dbReference type="NCBI Taxonomy" id="5936"/>
    <lineage>
        <taxon>Eukaryota</taxon>
        <taxon>Sar</taxon>
        <taxon>Alveolata</taxon>
        <taxon>Ciliophora</taxon>
        <taxon>Intramacronucleata</taxon>
        <taxon>Spirotrichea</taxon>
        <taxon>Hypotrichia</taxon>
        <taxon>Euplotida</taxon>
        <taxon>Euplotidae</taxon>
        <taxon>Moneuplotes</taxon>
    </lineage>
</organism>
<comment type="caution">
    <text evidence="1">The sequence shown here is derived from an EMBL/GenBank/DDBJ whole genome shotgun (WGS) entry which is preliminary data.</text>
</comment>
<dbReference type="Proteomes" id="UP001295684">
    <property type="component" value="Unassembled WGS sequence"/>
</dbReference>
<evidence type="ECO:0000313" key="1">
    <source>
        <dbReference type="EMBL" id="CAI2375282.1"/>
    </source>
</evidence>
<dbReference type="AlphaFoldDB" id="A0AAD1XMA4"/>
<protein>
    <submittedName>
        <fullName evidence="1">Uncharacterized protein</fullName>
    </submittedName>
</protein>
<sequence length="97" mass="11482">MKKGTLSQGGRSFTRKIELEDAIIRLIEKPAQKPLCKDKGSISVFLYNFKRRKDSKREFFEICRFRTYCSIIKRIENMKYICGYTDDQCQDSRNQGI</sequence>
<evidence type="ECO:0000313" key="2">
    <source>
        <dbReference type="Proteomes" id="UP001295684"/>
    </source>
</evidence>
<proteinExistence type="predicted"/>